<dbReference type="Proteomes" id="UP001165289">
    <property type="component" value="Unassembled WGS sequence"/>
</dbReference>
<feature type="domain" description="Cadherin" evidence="11">
    <location>
        <begin position="605"/>
        <end position="710"/>
    </location>
</feature>
<feature type="domain" description="Cadherin" evidence="11">
    <location>
        <begin position="2273"/>
        <end position="2376"/>
    </location>
</feature>
<dbReference type="FunFam" id="2.60.40.60:FF:000013">
    <property type="entry name" value="Cadherin EGF LAG seven-pass G-type receptor"/>
    <property type="match status" value="1"/>
</dbReference>
<gene>
    <name evidence="12" type="ORF">LOD99_3376</name>
</gene>
<dbReference type="FunFam" id="2.60.40.60:FF:000015">
    <property type="entry name" value="FAT atypical cadherin 1"/>
    <property type="match status" value="1"/>
</dbReference>
<dbReference type="PANTHER" id="PTHR24026:SF126">
    <property type="entry name" value="PROTOCADHERIN FAT 4"/>
    <property type="match status" value="1"/>
</dbReference>
<feature type="domain" description="Cadherin" evidence="11">
    <location>
        <begin position="1126"/>
        <end position="1222"/>
    </location>
</feature>
<dbReference type="Gene3D" id="2.60.40.60">
    <property type="entry name" value="Cadherins"/>
    <property type="match status" value="26"/>
</dbReference>
<reference evidence="12 13" key="1">
    <citation type="journal article" date="2023" name="BMC Biol.">
        <title>The compact genome of the sponge Oopsacas minuta (Hexactinellida) is lacking key metazoan core genes.</title>
        <authorList>
            <person name="Santini S."/>
            <person name="Schenkelaars Q."/>
            <person name="Jourda C."/>
            <person name="Duchesne M."/>
            <person name="Belahbib H."/>
            <person name="Rocher C."/>
            <person name="Selva M."/>
            <person name="Riesgo A."/>
            <person name="Vervoort M."/>
            <person name="Leys S.P."/>
            <person name="Kodjabachian L."/>
            <person name="Le Bivic A."/>
            <person name="Borchiellini C."/>
            <person name="Claverie J.M."/>
            <person name="Renard E."/>
        </authorList>
    </citation>
    <scope>NUCLEOTIDE SEQUENCE [LARGE SCALE GENOMIC DNA]</scope>
    <source>
        <strain evidence="12">SPO-2</strain>
    </source>
</reference>
<evidence type="ECO:0000256" key="1">
    <source>
        <dbReference type="ARBA" id="ARBA00004167"/>
    </source>
</evidence>
<name>A0AAV7JY82_9METZ</name>
<dbReference type="PANTHER" id="PTHR24026">
    <property type="entry name" value="FAT ATYPICAL CADHERIN-RELATED"/>
    <property type="match status" value="1"/>
</dbReference>
<evidence type="ECO:0000256" key="3">
    <source>
        <dbReference type="ARBA" id="ARBA00022692"/>
    </source>
</evidence>
<evidence type="ECO:0000256" key="7">
    <source>
        <dbReference type="ARBA" id="ARBA00022989"/>
    </source>
</evidence>
<feature type="domain" description="Cadherin" evidence="11">
    <location>
        <begin position="274"/>
        <end position="379"/>
    </location>
</feature>
<feature type="domain" description="Cadherin" evidence="11">
    <location>
        <begin position="2063"/>
        <end position="2167"/>
    </location>
</feature>
<accession>A0AAV7JY82</accession>
<dbReference type="PROSITE" id="PS50268">
    <property type="entry name" value="CADHERIN_2"/>
    <property type="match status" value="24"/>
</dbReference>
<evidence type="ECO:0000256" key="5">
    <source>
        <dbReference type="ARBA" id="ARBA00022737"/>
    </source>
</evidence>
<dbReference type="CDD" id="cd11304">
    <property type="entry name" value="Cadherin_repeat"/>
    <property type="match status" value="21"/>
</dbReference>
<proteinExistence type="predicted"/>
<feature type="domain" description="Cadherin" evidence="11">
    <location>
        <begin position="16"/>
        <end position="60"/>
    </location>
</feature>
<feature type="domain" description="Cadherin" evidence="11">
    <location>
        <begin position="2168"/>
        <end position="2272"/>
    </location>
</feature>
<dbReference type="FunFam" id="2.60.40.60:FF:000033">
    <property type="entry name" value="FAT atypical cadherin 1"/>
    <property type="match status" value="2"/>
</dbReference>
<feature type="domain" description="Cadherin" evidence="11">
    <location>
        <begin position="61"/>
        <end position="166"/>
    </location>
</feature>
<keyword evidence="13" id="KW-1185">Reference proteome</keyword>
<dbReference type="SUPFAM" id="SSF49313">
    <property type="entry name" value="Cadherin-like"/>
    <property type="match status" value="25"/>
</dbReference>
<dbReference type="InterPro" id="IPR002126">
    <property type="entry name" value="Cadherin-like_dom"/>
</dbReference>
<feature type="domain" description="Cadherin" evidence="11">
    <location>
        <begin position="711"/>
        <end position="814"/>
    </location>
</feature>
<comment type="subcellular location">
    <subcellularLocation>
        <location evidence="1">Membrane</location>
        <topology evidence="1">Single-pass membrane protein</topology>
    </subcellularLocation>
</comment>
<feature type="domain" description="Cadherin" evidence="11">
    <location>
        <begin position="2480"/>
        <end position="2585"/>
    </location>
</feature>
<feature type="domain" description="Cadherin" evidence="11">
    <location>
        <begin position="1223"/>
        <end position="1331"/>
    </location>
</feature>
<feature type="domain" description="Cadherin" evidence="11">
    <location>
        <begin position="1637"/>
        <end position="1750"/>
    </location>
</feature>
<feature type="domain" description="Cadherin" evidence="11">
    <location>
        <begin position="1959"/>
        <end position="2062"/>
    </location>
</feature>
<keyword evidence="6 10" id="KW-0106">Calcium</keyword>
<feature type="domain" description="Cadherin" evidence="11">
    <location>
        <begin position="1751"/>
        <end position="1856"/>
    </location>
</feature>
<feature type="domain" description="Cadherin" evidence="11">
    <location>
        <begin position="916"/>
        <end position="1017"/>
    </location>
</feature>
<keyword evidence="7" id="KW-1133">Transmembrane helix</keyword>
<dbReference type="InterPro" id="IPR020894">
    <property type="entry name" value="Cadherin_CS"/>
</dbReference>
<keyword evidence="4" id="KW-0732">Signal</keyword>
<dbReference type="GO" id="GO:0005509">
    <property type="term" value="F:calcium ion binding"/>
    <property type="evidence" value="ECO:0007669"/>
    <property type="project" value="UniProtKB-UniRule"/>
</dbReference>
<evidence type="ECO:0000313" key="12">
    <source>
        <dbReference type="EMBL" id="KAI6653480.1"/>
    </source>
</evidence>
<feature type="domain" description="Cadherin" evidence="11">
    <location>
        <begin position="175"/>
        <end position="272"/>
    </location>
</feature>
<dbReference type="SMART" id="SM00112">
    <property type="entry name" value="CA"/>
    <property type="match status" value="23"/>
</dbReference>
<sequence length="2657" mass="291595">MPVAELGYVHTYLANFDRETKCCYELQITAIDGAIDGFQKASSVNVTLNVIDDNDNIPTFGLPMYFLTIFNNNTAGMELVTVQCIDIDSGMNGDITYFFVYNPDQRLSINSSTGAVSLNNEIRLGSDPSLVLSHYIACEDMGVPSLSSRVEYSIQIAPLDHHAPVFDPAIYNISSFPENSQVETFVIQVRATDQDAINAGRQLEYSISAGIGSDHFSIGLISGNITVNGQLNASKISIYNLVVVVTDPTSALIDEASVIIALLNINEHAPIDILFVQHKLSVSENSPSGIEIAQFVCYDLDDILPDNITYSIVDPKGTQLEFIILANGSLTTSSNSTDCEIRNVFDLILFCSDNEIPPLMVQRSIRIRIDGVNEFAPYFAYPLYVTRVDETLPLYSIIHILEAQDMDCGADGEIRTYQILSDPVVKDIVLPWFNITHDGRLFTTAYINSDILPGNANIAIIQVAAFDNGVPSLSSRDTTESHVNIVAEVSVFIDNINNNPPQFDHLNPILIELDENYPSDQIFSTVSCSDLDDPRKINLVILPVGNPEPFTVMNGMISVTPGHTIDYESVQEYLFNLNCSDSIFSTLIEVKILVKPMNDNPIYFESSYYNFTLSRTAVVGEMIGSVVILDDDIGEVGLPMVLIENTTEPDHPLSINQLGILTLSTALNDLLLQKLENGFYLNLFCSDGIYNDITLVRIVLVEGNLNSPQFQQTLYFVEIFEIAPPSTAIEMLICTDIDSGLNGEVEYEISHSSPQDDFTIISDGTLLVLNPLNASRISGYNLVVTCSDRGSPVRSNTTTVSITVIGGNNCHPEFIRTDTYYADISEDATPGSYVGQVFTTDCDMEEHGIATYISLSHVNQFTVSSTDGKIFVKGILDREKEEVIQLMIQARDTFFNTSHVFTIFLLDVNDNAPQCSPTEYHVTFPETALEGSFIEKFMCYDLDEGNNGQITYTPITSGTPFLLMNNGSVYLQSAALLIAATDHEFRVRVTDNGPVQLSTQIVLYVSVAPENLFSPQFQDGSNFSISISEVTLLGSLIFTFFATDNDTGYFESKVTYAITSGNIGGTFQIHPDEGDLILNSPLDFTRIPQFVLEISASDSAALFPKFSLATISISIDHVNRFFPVCNPPEYIVYVTEQSPEIGIVQLDCSDEDGAVLTYFIDSGSLTLFEINSTSGSISLVSELDFESSANHSLIIQVSDGVLAISVPVRIFVSPVNEFSPKFSSPNYSFEFPEDMTIPSELFTLIATDLDQDSATTKHGVVEYLIESGNEDELFSIGRVNGIIYLSQILDFETNPSHNLTIVARDQAVISLSSSCMVYISVTNVNDVEPYFLEISYIFIINNTHPLIYPVGVVTCSDVDFAANKTELEYSFTTQTNSFNINPQSGEIILTVNASDISQSIIDIAISCTDGFLFGYSQLAIFIIEESPDIGLTQSIYSFYVSESLKVGSSIGQIVIQNSSDILVDYRLSVISSLFSIDSEGFINLTSPLDFEFQSSHSFSVEISADNFLTYSVASVFIIVNDSNDNFPFFLNAPITLSLEESTSEGIPLLQISCQDDDSSSNGDTLLSISSGNNEGYFLLSPSGSLQLNRTIDYEAIFTDPIIRLHLTCTDRGTPANSVTTNITYFVLPSNEHGPVFQDSPFQFFLREDAQIGTTVINIVAVDPDMGANHNLVYYQITGGDNDNVFLIGPSSGDIILVNSLDHESVHEYILTVAAIDRERMEAGDPDISQFTDTDTITIDIIDINDHAPEFSDSFYLAAIDDGTLPNTFVYSVSCTDLDEGASFQPNFELTGSGSNSFSISSSLTNGIIRTNTTISYQTAFSYLLTISCHDNGVPVVSTQSSILITVRNINQFCPVFSDSSVRVELSETIAIDSFVLKLNATFSNGDDNDIIFVLFSSINNLFRINQTSGEIFTTDLLDFETERIYTLEILATNPSSTCNNTANVLIEVINVNEHSPQFSQSYFSTEISEAANVGNNILFLSCSDSDDFAAGISPNVLIESGDFDGKFSIESQRLMLVSSLDIETRQNYSLVINCTDNGPIERVTTAEVYISLLSFNEFSPVFQNDSYSVTISEIEDVGTELLILLATDRDRYGHNNILFYIVSGDESNKFILNSDKLLLLDILDYETQSFYALNISATDSINPAEALFTYTTVIITLIDENDNSPILVPVIAFITLPENTTVGSSILQMSCTDPDAFQTDSLSISIESGNTNGQFILNSSTNQLQLNLPLDFSNTSLFSLNIECRDNSLSPLVDSSNIKINIVNTISEAITFLNTPYSVTIADTTSIGSTVLSVSATDPDSDTSDHLRYYLTNQAELPFLIEDISGVIRTTQSLFPFSQQTLALEIEAVDTVNPTRVQFEIAYVAINRTTNSPPVFQKDNYFLNVSELATPSTRLSTLICYDINTDTVEYSIDSGNVNDSFILTALTGSLTLKNSLDFETTDTYILIVSCIDNGLPPMIATAKVFVSVNPENEFSPEFTMDEYGPVSINEDVLLGAEVITVTAIDLDSQEDGDISYYITEGNSGDHFLISSTSGRIQVAQSLDYEQISNYTLRIEARDFSLTNPRSSSATVDIILTDVNDNCPQFLNAPYFSQLPANAIANYTVISIVCSDLDSGERGRVSLSLQGTVEALQNFQIDSDGVVTLSKNISPNSSQVSY</sequence>
<feature type="domain" description="Cadherin" evidence="11">
    <location>
        <begin position="1530"/>
        <end position="1636"/>
    </location>
</feature>
<evidence type="ECO:0000256" key="2">
    <source>
        <dbReference type="ARBA" id="ARBA00022536"/>
    </source>
</evidence>
<feature type="domain" description="Cadherin" evidence="11">
    <location>
        <begin position="1432"/>
        <end position="1529"/>
    </location>
</feature>
<feature type="domain" description="Cadherin" evidence="11">
    <location>
        <begin position="1019"/>
        <end position="1130"/>
    </location>
</feature>
<feature type="domain" description="Cadherin" evidence="11">
    <location>
        <begin position="2377"/>
        <end position="2478"/>
    </location>
</feature>
<keyword evidence="5" id="KW-0677">Repeat</keyword>
<feature type="domain" description="Cadherin" evidence="11">
    <location>
        <begin position="816"/>
        <end position="915"/>
    </location>
</feature>
<dbReference type="GO" id="GO:0005886">
    <property type="term" value="C:plasma membrane"/>
    <property type="evidence" value="ECO:0007669"/>
    <property type="project" value="UniProtKB-SubCell"/>
</dbReference>
<keyword evidence="2" id="KW-0245">EGF-like domain</keyword>
<keyword evidence="8" id="KW-0472">Membrane</keyword>
<dbReference type="Pfam" id="PF00028">
    <property type="entry name" value="Cadherin"/>
    <property type="match status" value="14"/>
</dbReference>
<keyword evidence="3" id="KW-0812">Transmembrane</keyword>
<feature type="domain" description="Cadherin" evidence="11">
    <location>
        <begin position="1857"/>
        <end position="1958"/>
    </location>
</feature>
<evidence type="ECO:0000259" key="11">
    <source>
        <dbReference type="PROSITE" id="PS50268"/>
    </source>
</evidence>
<evidence type="ECO:0000313" key="13">
    <source>
        <dbReference type="Proteomes" id="UP001165289"/>
    </source>
</evidence>
<dbReference type="InterPro" id="IPR015919">
    <property type="entry name" value="Cadherin-like_sf"/>
</dbReference>
<evidence type="ECO:0000256" key="10">
    <source>
        <dbReference type="PROSITE-ProRule" id="PRU00043"/>
    </source>
</evidence>
<evidence type="ECO:0000256" key="8">
    <source>
        <dbReference type="ARBA" id="ARBA00023136"/>
    </source>
</evidence>
<organism evidence="12 13">
    <name type="scientific">Oopsacas minuta</name>
    <dbReference type="NCBI Taxonomy" id="111878"/>
    <lineage>
        <taxon>Eukaryota</taxon>
        <taxon>Metazoa</taxon>
        <taxon>Porifera</taxon>
        <taxon>Hexactinellida</taxon>
        <taxon>Hexasterophora</taxon>
        <taxon>Lyssacinosida</taxon>
        <taxon>Leucopsacidae</taxon>
        <taxon>Oopsacas</taxon>
    </lineage>
</organism>
<protein>
    <submittedName>
        <fullName evidence="12">Protocadherin Fat 4</fullName>
    </submittedName>
</protein>
<evidence type="ECO:0000256" key="4">
    <source>
        <dbReference type="ARBA" id="ARBA00022729"/>
    </source>
</evidence>
<dbReference type="PRINTS" id="PR00205">
    <property type="entry name" value="CADHERIN"/>
</dbReference>
<comment type="caution">
    <text evidence="12">The sequence shown here is derived from an EMBL/GenBank/DDBJ whole genome shotgun (WGS) entry which is preliminary data.</text>
</comment>
<dbReference type="EMBL" id="JAKMXF010000266">
    <property type="protein sequence ID" value="KAI6653480.1"/>
    <property type="molecule type" value="Genomic_DNA"/>
</dbReference>
<evidence type="ECO:0000256" key="9">
    <source>
        <dbReference type="ARBA" id="ARBA00023157"/>
    </source>
</evidence>
<feature type="domain" description="Cadherin" evidence="11">
    <location>
        <begin position="380"/>
        <end position="503"/>
    </location>
</feature>
<dbReference type="PROSITE" id="PS00232">
    <property type="entry name" value="CADHERIN_1"/>
    <property type="match status" value="6"/>
</dbReference>
<evidence type="ECO:0000256" key="6">
    <source>
        <dbReference type="ARBA" id="ARBA00022837"/>
    </source>
</evidence>
<dbReference type="GO" id="GO:0007156">
    <property type="term" value="P:homophilic cell adhesion via plasma membrane adhesion molecules"/>
    <property type="evidence" value="ECO:0007669"/>
    <property type="project" value="InterPro"/>
</dbReference>
<keyword evidence="9" id="KW-1015">Disulfide bond</keyword>
<feature type="domain" description="Cadherin" evidence="11">
    <location>
        <begin position="505"/>
        <end position="603"/>
    </location>
</feature>